<evidence type="ECO:0000313" key="5">
    <source>
        <dbReference type="Proteomes" id="UP001153555"/>
    </source>
</evidence>
<protein>
    <submittedName>
        <fullName evidence="4">E3 ubiquitin ligase BIG BROTHER-related</fullName>
    </submittedName>
</protein>
<keyword evidence="1" id="KW-0863">Zinc-finger</keyword>
<dbReference type="SUPFAM" id="SSF57850">
    <property type="entry name" value="RING/U-box"/>
    <property type="match status" value="1"/>
</dbReference>
<feature type="region of interest" description="Disordered" evidence="2">
    <location>
        <begin position="446"/>
        <end position="481"/>
    </location>
</feature>
<keyword evidence="5" id="KW-1185">Reference proteome</keyword>
<gene>
    <name evidence="4" type="ORF">SHERM_11980</name>
</gene>
<feature type="region of interest" description="Disordered" evidence="2">
    <location>
        <begin position="398"/>
        <end position="417"/>
    </location>
</feature>
<dbReference type="Pfam" id="PF13639">
    <property type="entry name" value="zf-RING_2"/>
    <property type="match status" value="1"/>
</dbReference>
<keyword evidence="1" id="KW-0479">Metal-binding</keyword>
<feature type="region of interest" description="Disordered" evidence="2">
    <location>
        <begin position="173"/>
        <end position="197"/>
    </location>
</feature>
<dbReference type="EMBL" id="CACSLK010005753">
    <property type="protein sequence ID" value="CAA0810285.1"/>
    <property type="molecule type" value="Genomic_DNA"/>
</dbReference>
<proteinExistence type="predicted"/>
<feature type="compositionally biased region" description="Acidic residues" evidence="2">
    <location>
        <begin position="176"/>
        <end position="192"/>
    </location>
</feature>
<dbReference type="GO" id="GO:0008270">
    <property type="term" value="F:zinc ion binding"/>
    <property type="evidence" value="ECO:0007669"/>
    <property type="project" value="UniProtKB-KW"/>
</dbReference>
<sequence>MENPNGKAASDATTGTGAEGNPSNDAPRVGDGEDNRRRRTPFTDLSQVDADLALARTLQEQERAYMMLRMNSGIGSDYESWEAESYGNEDVFDNDDFEDASGEDYDGSDVEVDDETENAFGVHAPEAGDESGNENAELDPSAFSSDEAYARALQDAEERELADRLLALAGINNMVAEDEDEDEDVDEEEEEHDGNLQDTWEEVDPDELSYEELIALGDVVGTESRGLSEDTIASLPSIKYQSQGIHEGSDSCVICRLDYEDGDTLTILSCKHSYHKECINNWLQINKVCPVCSAEVSTPGRARCRVSRRARGSPCKSRKEYAGCWGSTACMHNGTGLYSRTLVALSCALAVRIPADLFRCELTRSIPPSPSSPFLPEIRRPLVFSGETELKLAPACPLPAAEPHHRTHNSKAAGKTSTSTRCSTECAFQAQSQFLSRANPQLELHLPVTTSGDPSSCDDQLRDLPPASSSSTSTSSPSIPARTIILNSSQRFTAHRYGELAFIRPAPRFPSSRHQLRRS</sequence>
<dbReference type="InterPro" id="IPR013083">
    <property type="entry name" value="Znf_RING/FYVE/PHD"/>
</dbReference>
<reference evidence="4" key="1">
    <citation type="submission" date="2019-12" db="EMBL/GenBank/DDBJ databases">
        <authorList>
            <person name="Scholes J."/>
        </authorList>
    </citation>
    <scope>NUCLEOTIDE SEQUENCE</scope>
</reference>
<dbReference type="Gene3D" id="3.30.40.10">
    <property type="entry name" value="Zinc/RING finger domain, C3HC4 (zinc finger)"/>
    <property type="match status" value="1"/>
</dbReference>
<feature type="region of interest" description="Disordered" evidence="2">
    <location>
        <begin position="85"/>
        <end position="111"/>
    </location>
</feature>
<dbReference type="PANTHER" id="PTHR47530">
    <property type="entry name" value="E3 UBIQUITIN LIGASE BIG BROTHER-RELATED"/>
    <property type="match status" value="1"/>
</dbReference>
<organism evidence="4 5">
    <name type="scientific">Striga hermonthica</name>
    <name type="common">Purple witchweed</name>
    <name type="synonym">Buchnera hermonthica</name>
    <dbReference type="NCBI Taxonomy" id="68872"/>
    <lineage>
        <taxon>Eukaryota</taxon>
        <taxon>Viridiplantae</taxon>
        <taxon>Streptophyta</taxon>
        <taxon>Embryophyta</taxon>
        <taxon>Tracheophyta</taxon>
        <taxon>Spermatophyta</taxon>
        <taxon>Magnoliopsida</taxon>
        <taxon>eudicotyledons</taxon>
        <taxon>Gunneridae</taxon>
        <taxon>Pentapetalae</taxon>
        <taxon>asterids</taxon>
        <taxon>lamiids</taxon>
        <taxon>Lamiales</taxon>
        <taxon>Orobanchaceae</taxon>
        <taxon>Buchnereae</taxon>
        <taxon>Striga</taxon>
    </lineage>
</organism>
<evidence type="ECO:0000259" key="3">
    <source>
        <dbReference type="PROSITE" id="PS50089"/>
    </source>
</evidence>
<dbReference type="FunFam" id="3.30.40.10:FF:000417">
    <property type="entry name" value="E3 ubiquitin ligase BIG BROTHER-related"/>
    <property type="match status" value="1"/>
</dbReference>
<feature type="compositionally biased region" description="Acidic residues" evidence="2">
    <location>
        <begin position="90"/>
        <end position="111"/>
    </location>
</feature>
<dbReference type="OrthoDB" id="8062037at2759"/>
<name>A0A9N7R3V6_STRHE</name>
<comment type="caution">
    <text evidence="4">The sequence shown here is derived from an EMBL/GenBank/DDBJ whole genome shotgun (WGS) entry which is preliminary data.</text>
</comment>
<feature type="region of interest" description="Disordered" evidence="2">
    <location>
        <begin position="1"/>
        <end position="50"/>
    </location>
</feature>
<evidence type="ECO:0000313" key="4">
    <source>
        <dbReference type="EMBL" id="CAA0810285.1"/>
    </source>
</evidence>
<feature type="compositionally biased region" description="Polar residues" evidence="2">
    <location>
        <begin position="11"/>
        <end position="24"/>
    </location>
</feature>
<keyword evidence="1" id="KW-0862">Zinc</keyword>
<dbReference type="PROSITE" id="PS50089">
    <property type="entry name" value="ZF_RING_2"/>
    <property type="match status" value="1"/>
</dbReference>
<feature type="domain" description="RING-type" evidence="3">
    <location>
        <begin position="252"/>
        <end position="293"/>
    </location>
</feature>
<feature type="compositionally biased region" description="Polar residues" evidence="2">
    <location>
        <begin position="448"/>
        <end position="458"/>
    </location>
</feature>
<evidence type="ECO:0000256" key="2">
    <source>
        <dbReference type="SAM" id="MobiDB-lite"/>
    </source>
</evidence>
<dbReference type="AlphaFoldDB" id="A0A9N7R3V6"/>
<feature type="compositionally biased region" description="Low complexity" evidence="2">
    <location>
        <begin position="465"/>
        <end position="481"/>
    </location>
</feature>
<accession>A0A9N7R3V6</accession>
<evidence type="ECO:0000256" key="1">
    <source>
        <dbReference type="PROSITE-ProRule" id="PRU00175"/>
    </source>
</evidence>
<dbReference type="InterPro" id="IPR001841">
    <property type="entry name" value="Znf_RING"/>
</dbReference>
<dbReference type="InterPro" id="IPR043312">
    <property type="entry name" value="AtBBR-like"/>
</dbReference>
<dbReference type="Proteomes" id="UP001153555">
    <property type="component" value="Unassembled WGS sequence"/>
</dbReference>
<dbReference type="SMART" id="SM00184">
    <property type="entry name" value="RING"/>
    <property type="match status" value="1"/>
</dbReference>
<dbReference type="PANTHER" id="PTHR47530:SF4">
    <property type="entry name" value="E3 UBIQUITIN LIGASE BIG BROTHER-RELATED"/>
    <property type="match status" value="1"/>
</dbReference>